<keyword evidence="12" id="KW-1185">Reference proteome</keyword>
<dbReference type="PANTHER" id="PTHR16501:SF6">
    <property type="entry name" value="TRANSPORT AND GOLGI ORGANIZATION PROTEIN 11"/>
    <property type="match status" value="1"/>
</dbReference>
<evidence type="ECO:0000256" key="9">
    <source>
        <dbReference type="RuleBase" id="RU368040"/>
    </source>
</evidence>
<dbReference type="InterPro" id="IPR039433">
    <property type="entry name" value="Mff-like_dom"/>
</dbReference>
<evidence type="ECO:0000313" key="11">
    <source>
        <dbReference type="EMBL" id="VDK17514.1"/>
    </source>
</evidence>
<keyword evidence="7 9" id="KW-0472">Membrane</keyword>
<proteinExistence type="inferred from homology"/>
<keyword evidence="3 9" id="KW-1000">Mitochondrion outer membrane</keyword>
<evidence type="ECO:0000256" key="5">
    <source>
        <dbReference type="ARBA" id="ARBA00023054"/>
    </source>
</evidence>
<evidence type="ECO:0000256" key="3">
    <source>
        <dbReference type="ARBA" id="ARBA00022787"/>
    </source>
</evidence>
<keyword evidence="4 9" id="KW-1133">Transmembrane helix</keyword>
<organism evidence="13">
    <name type="scientific">Anisakis simplex</name>
    <name type="common">Herring worm</name>
    <dbReference type="NCBI Taxonomy" id="6269"/>
    <lineage>
        <taxon>Eukaryota</taxon>
        <taxon>Metazoa</taxon>
        <taxon>Ecdysozoa</taxon>
        <taxon>Nematoda</taxon>
        <taxon>Chromadorea</taxon>
        <taxon>Rhabditida</taxon>
        <taxon>Spirurina</taxon>
        <taxon>Ascaridomorpha</taxon>
        <taxon>Ascaridoidea</taxon>
        <taxon>Anisakidae</taxon>
        <taxon>Anisakis</taxon>
        <taxon>Anisakis simplex complex</taxon>
    </lineage>
</organism>
<dbReference type="AlphaFoldDB" id="A0A0M3IYL2"/>
<evidence type="ECO:0000256" key="1">
    <source>
        <dbReference type="ARBA" id="ARBA00009806"/>
    </source>
</evidence>
<dbReference type="PANTHER" id="PTHR16501">
    <property type="entry name" value="TRANSPORT AND GOLGI ORGANIZATION PROTEIN 11"/>
    <property type="match status" value="1"/>
</dbReference>
<dbReference type="GO" id="GO:0005777">
    <property type="term" value="C:peroxisome"/>
    <property type="evidence" value="ECO:0007669"/>
    <property type="project" value="UniProtKB-SubCell"/>
</dbReference>
<dbReference type="GO" id="GO:0090141">
    <property type="term" value="P:positive regulation of mitochondrial fission"/>
    <property type="evidence" value="ECO:0007669"/>
    <property type="project" value="UniProtKB-UniRule"/>
</dbReference>
<name>A0A0M3IYL2_ANISI</name>
<dbReference type="WBParaSite" id="ASIM_0000033501-mRNA-1">
    <property type="protein sequence ID" value="ASIM_0000033501-mRNA-1"/>
    <property type="gene ID" value="ASIM_0000033501"/>
</dbReference>
<dbReference type="GO" id="GO:0000266">
    <property type="term" value="P:mitochondrial fission"/>
    <property type="evidence" value="ECO:0007669"/>
    <property type="project" value="UniProtKB-UniRule"/>
</dbReference>
<keyword evidence="8 9" id="KW-0576">Peroxisome</keyword>
<dbReference type="GO" id="GO:0090314">
    <property type="term" value="P:positive regulation of protein targeting to membrane"/>
    <property type="evidence" value="ECO:0007669"/>
    <property type="project" value="UniProtKB-UniRule"/>
</dbReference>
<reference evidence="11 12" key="2">
    <citation type="submission" date="2018-11" db="EMBL/GenBank/DDBJ databases">
        <authorList>
            <consortium name="Pathogen Informatics"/>
        </authorList>
    </citation>
    <scope>NUCLEOTIDE SEQUENCE [LARGE SCALE GENOMIC DNA]</scope>
</reference>
<protein>
    <recommendedName>
        <fullName evidence="9">Mitochondrial fission factor</fullName>
    </recommendedName>
</protein>
<reference evidence="13" key="1">
    <citation type="submission" date="2017-02" db="UniProtKB">
        <authorList>
            <consortium name="WormBaseParasite"/>
        </authorList>
    </citation>
    <scope>IDENTIFICATION</scope>
</reference>
<dbReference type="OrthoDB" id="5986838at2759"/>
<feature type="domain" description="Mff-like" evidence="10">
    <location>
        <begin position="127"/>
        <end position="173"/>
    </location>
</feature>
<dbReference type="Proteomes" id="UP000267096">
    <property type="component" value="Unassembled WGS sequence"/>
</dbReference>
<evidence type="ECO:0000313" key="13">
    <source>
        <dbReference type="WBParaSite" id="ASIM_0000033501-mRNA-1"/>
    </source>
</evidence>
<evidence type="ECO:0000313" key="12">
    <source>
        <dbReference type="Proteomes" id="UP000267096"/>
    </source>
</evidence>
<evidence type="ECO:0000256" key="7">
    <source>
        <dbReference type="ARBA" id="ARBA00023136"/>
    </source>
</evidence>
<keyword evidence="5" id="KW-0175">Coiled coil</keyword>
<keyword evidence="6 9" id="KW-0496">Mitochondrion</keyword>
<evidence type="ECO:0000256" key="8">
    <source>
        <dbReference type="ARBA" id="ARBA00023140"/>
    </source>
</evidence>
<feature type="transmembrane region" description="Helical" evidence="9">
    <location>
        <begin position="171"/>
        <end position="188"/>
    </location>
</feature>
<gene>
    <name evidence="11" type="ORF">ASIM_LOCUS245</name>
</gene>
<sequence length="194" mass="21934">MMHVPHHITVMGAESNGEFNHLSRYQYDNNIDLASKMNVPDRILVAGGDSTRADRAPPTEVMADRFQPGYAIPELETPPETLTLDKANYPDIPDEESPNMNNSQPQVSGNFYVEYFQFVAVKDESMSAASIAVDENPLGELKKMRRQMGRISTRLLQLEDENERRKSRESLIWLSLITTAGLILTMIFQRGGFK</sequence>
<evidence type="ECO:0000259" key="10">
    <source>
        <dbReference type="Pfam" id="PF05644"/>
    </source>
</evidence>
<feature type="domain" description="Mff-like" evidence="10">
    <location>
        <begin position="2"/>
        <end position="105"/>
    </location>
</feature>
<evidence type="ECO:0000256" key="2">
    <source>
        <dbReference type="ARBA" id="ARBA00022692"/>
    </source>
</evidence>
<accession>A0A0M3IYL2</accession>
<comment type="function">
    <text evidence="9">Plays a role in mitochondrial and peroxisomal fission. Promotes the recruitment and association of the fission mediator dynamin-related protein 1 (DNM1L) to the mitochondrial surface.</text>
</comment>
<dbReference type="Pfam" id="PF05644">
    <property type="entry name" value="Miff"/>
    <property type="match status" value="2"/>
</dbReference>
<dbReference type="EMBL" id="UYRR01000112">
    <property type="protein sequence ID" value="VDK17514.1"/>
    <property type="molecule type" value="Genomic_DNA"/>
</dbReference>
<keyword evidence="2 9" id="KW-0812">Transmembrane</keyword>
<evidence type="ECO:0000256" key="6">
    <source>
        <dbReference type="ARBA" id="ARBA00023128"/>
    </source>
</evidence>
<dbReference type="InterPro" id="IPR008518">
    <property type="entry name" value="Mff/Tango-11"/>
</dbReference>
<comment type="similarity">
    <text evidence="1 9">Belongs to the Tango11 family.</text>
</comment>
<comment type="subcellular location">
    <subcellularLocation>
        <location evidence="9">Mitochondrion outer membrane</location>
        <topology evidence="9">Single-pass type IV membrane protein</topology>
    </subcellularLocation>
    <subcellularLocation>
        <location evidence="9">Peroxisome</location>
    </subcellularLocation>
</comment>
<dbReference type="GO" id="GO:0005741">
    <property type="term" value="C:mitochondrial outer membrane"/>
    <property type="evidence" value="ECO:0007669"/>
    <property type="project" value="UniProtKB-SubCell"/>
</dbReference>
<evidence type="ECO:0000256" key="4">
    <source>
        <dbReference type="ARBA" id="ARBA00022989"/>
    </source>
</evidence>